<dbReference type="InterPro" id="IPR000504">
    <property type="entry name" value="RRM_dom"/>
</dbReference>
<dbReference type="PANTHER" id="PTHR15481:SF0">
    <property type="entry name" value="LD23870P-RELATED"/>
    <property type="match status" value="1"/>
</dbReference>
<evidence type="ECO:0000256" key="7">
    <source>
        <dbReference type="SAM" id="MobiDB-lite"/>
    </source>
</evidence>
<dbReference type="InterPro" id="IPR035979">
    <property type="entry name" value="RBD_domain_sf"/>
</dbReference>
<dbReference type="InterPro" id="IPR013761">
    <property type="entry name" value="SAM/pointed_sf"/>
</dbReference>
<dbReference type="SMART" id="SM00361">
    <property type="entry name" value="RRM_1"/>
    <property type="match status" value="1"/>
</dbReference>
<keyword evidence="3 6" id="KW-0694">RNA-binding</keyword>
<dbReference type="Gene3D" id="3.30.70.330">
    <property type="match status" value="1"/>
</dbReference>
<dbReference type="SMART" id="SM00360">
    <property type="entry name" value="RRM"/>
    <property type="match status" value="1"/>
</dbReference>
<dbReference type="SUPFAM" id="SSF47769">
    <property type="entry name" value="SAM/Pointed domain"/>
    <property type="match status" value="1"/>
</dbReference>
<dbReference type="InterPro" id="IPR034201">
    <property type="entry name" value="RNPS1_RRM"/>
</dbReference>
<dbReference type="EMBL" id="OC880369">
    <property type="protein sequence ID" value="CAD7641738.1"/>
    <property type="molecule type" value="Genomic_DNA"/>
</dbReference>
<organism evidence="9">
    <name type="scientific">Medioppia subpectinata</name>
    <dbReference type="NCBI Taxonomy" id="1979941"/>
    <lineage>
        <taxon>Eukaryota</taxon>
        <taxon>Metazoa</taxon>
        <taxon>Ecdysozoa</taxon>
        <taxon>Arthropoda</taxon>
        <taxon>Chelicerata</taxon>
        <taxon>Arachnida</taxon>
        <taxon>Acari</taxon>
        <taxon>Acariformes</taxon>
        <taxon>Sarcoptiformes</taxon>
        <taxon>Oribatida</taxon>
        <taxon>Brachypylina</taxon>
        <taxon>Oppioidea</taxon>
        <taxon>Oppiidae</taxon>
        <taxon>Medioppia</taxon>
    </lineage>
</organism>
<keyword evidence="4" id="KW-0508">mRNA splicing</keyword>
<feature type="non-terminal residue" evidence="9">
    <location>
        <position position="1"/>
    </location>
</feature>
<dbReference type="GO" id="GO:0061574">
    <property type="term" value="C:ASAP complex"/>
    <property type="evidence" value="ECO:0007669"/>
    <property type="project" value="TreeGrafter"/>
</dbReference>
<dbReference type="OrthoDB" id="252020at2759"/>
<dbReference type="InterPro" id="IPR003954">
    <property type="entry name" value="RRM_euk-type"/>
</dbReference>
<dbReference type="EMBL" id="CAJPIZ010025794">
    <property type="protein sequence ID" value="CAG2118849.1"/>
    <property type="molecule type" value="Genomic_DNA"/>
</dbReference>
<dbReference type="Pfam" id="PF00076">
    <property type="entry name" value="RRM_1"/>
    <property type="match status" value="1"/>
</dbReference>
<comment type="subcellular location">
    <subcellularLocation>
        <location evidence="1">Nucleus</location>
    </subcellularLocation>
</comment>
<dbReference type="SUPFAM" id="SSF54928">
    <property type="entry name" value="RNA-binding domain, RBD"/>
    <property type="match status" value="1"/>
</dbReference>
<reference evidence="9" key="1">
    <citation type="submission" date="2020-11" db="EMBL/GenBank/DDBJ databases">
        <authorList>
            <person name="Tran Van P."/>
        </authorList>
    </citation>
    <scope>NUCLEOTIDE SEQUENCE</scope>
</reference>
<dbReference type="CDD" id="cd12365">
    <property type="entry name" value="RRM_RNPS1"/>
    <property type="match status" value="1"/>
</dbReference>
<evidence type="ECO:0000313" key="10">
    <source>
        <dbReference type="Proteomes" id="UP000759131"/>
    </source>
</evidence>
<keyword evidence="10" id="KW-1185">Reference proteome</keyword>
<feature type="compositionally biased region" description="Low complexity" evidence="7">
    <location>
        <begin position="207"/>
        <end position="256"/>
    </location>
</feature>
<dbReference type="AlphaFoldDB" id="A0A7R9QEY6"/>
<evidence type="ECO:0000256" key="1">
    <source>
        <dbReference type="ARBA" id="ARBA00004123"/>
    </source>
</evidence>
<protein>
    <recommendedName>
        <fullName evidence="8">RRM domain-containing protein</fullName>
    </recommendedName>
</protein>
<feature type="domain" description="RRM" evidence="8">
    <location>
        <begin position="286"/>
        <end position="366"/>
    </location>
</feature>
<dbReference type="Proteomes" id="UP000759131">
    <property type="component" value="Unassembled WGS sequence"/>
</dbReference>
<evidence type="ECO:0000256" key="4">
    <source>
        <dbReference type="ARBA" id="ARBA00023187"/>
    </source>
</evidence>
<evidence type="ECO:0000256" key="2">
    <source>
        <dbReference type="ARBA" id="ARBA00022664"/>
    </source>
</evidence>
<dbReference type="GO" id="GO:0005654">
    <property type="term" value="C:nucleoplasm"/>
    <property type="evidence" value="ECO:0007669"/>
    <property type="project" value="TreeGrafter"/>
</dbReference>
<dbReference type="GO" id="GO:0000398">
    <property type="term" value="P:mRNA splicing, via spliceosome"/>
    <property type="evidence" value="ECO:0007669"/>
    <property type="project" value="TreeGrafter"/>
</dbReference>
<name>A0A7R9QEY6_9ACAR</name>
<keyword evidence="2" id="KW-0507">mRNA processing</keyword>
<feature type="region of interest" description="Disordered" evidence="7">
    <location>
        <begin position="183"/>
        <end position="290"/>
    </location>
</feature>
<dbReference type="PROSITE" id="PS50102">
    <property type="entry name" value="RRM"/>
    <property type="match status" value="1"/>
</dbReference>
<evidence type="ECO:0000256" key="3">
    <source>
        <dbReference type="ARBA" id="ARBA00022884"/>
    </source>
</evidence>
<evidence type="ECO:0000256" key="5">
    <source>
        <dbReference type="ARBA" id="ARBA00023242"/>
    </source>
</evidence>
<evidence type="ECO:0000259" key="8">
    <source>
        <dbReference type="PROSITE" id="PS50102"/>
    </source>
</evidence>
<dbReference type="InterPro" id="IPR012677">
    <property type="entry name" value="Nucleotide-bd_a/b_plait_sf"/>
</dbReference>
<dbReference type="InterPro" id="IPR001660">
    <property type="entry name" value="SAM"/>
</dbReference>
<dbReference type="GO" id="GO:0005737">
    <property type="term" value="C:cytoplasm"/>
    <property type="evidence" value="ECO:0007669"/>
    <property type="project" value="TreeGrafter"/>
</dbReference>
<accession>A0A7R9QEY6</accession>
<sequence length="366" mass="40576">MNTICEREGNNERLAKLYRTISEPDFLVNNFEDSQTLIECKPETPESSIFVRPGFGSVSFRGRFTSETLFSKHMSDESSGRKESDRSSASYADSIGSAGSLAHRNALTLGIAWDEEDDEDVDNSKTIPILFFLYAHGLKDYFSLFAAEKIDLEALMLLSEQDFISLGLPLGPRQTQDFDLLLNMSPQTKNKSKNSKDDNKDSRRRSSSASSGSSRSRSGSRSSSSGSSRSSSSSGSSRSSASHSRSRSPSRSSSSSRSRDSSRRRRQRSASPKRAVRKPSPTPKPTRIHVGRLTRNVTKDHVMEIFSVYGTVRNVEMPFDRIHPHLSRGFAYVEFDKPEDADKAIKYMDGGQVDGQEVSATPVLVP</sequence>
<dbReference type="PANTHER" id="PTHR15481">
    <property type="entry name" value="RIBONUCLEIC ACID BINDING PROTEIN S1"/>
    <property type="match status" value="1"/>
</dbReference>
<evidence type="ECO:0000313" key="9">
    <source>
        <dbReference type="EMBL" id="CAD7641738.1"/>
    </source>
</evidence>
<dbReference type="Gene3D" id="1.10.150.50">
    <property type="entry name" value="Transcription Factor, Ets-1"/>
    <property type="match status" value="1"/>
</dbReference>
<dbReference type="Pfam" id="PF00536">
    <property type="entry name" value="SAM_1"/>
    <property type="match status" value="1"/>
</dbReference>
<keyword evidence="5" id="KW-0539">Nucleus</keyword>
<evidence type="ECO:0000256" key="6">
    <source>
        <dbReference type="PROSITE-ProRule" id="PRU00176"/>
    </source>
</evidence>
<proteinExistence type="predicted"/>
<dbReference type="GO" id="GO:0003723">
    <property type="term" value="F:RNA binding"/>
    <property type="evidence" value="ECO:0007669"/>
    <property type="project" value="UniProtKB-UniRule"/>
</dbReference>
<gene>
    <name evidence="9" type="ORF">OSB1V03_LOCUS18799</name>
</gene>